<protein>
    <submittedName>
        <fullName evidence="6">T2SSF domain-containing protein</fullName>
    </submittedName>
</protein>
<reference evidence="6" key="2">
    <citation type="submission" date="2016-06" db="UniProtKB">
        <authorList>
            <consortium name="WormBaseParasite"/>
        </authorList>
    </citation>
    <scope>IDENTIFICATION</scope>
</reference>
<dbReference type="PROSITE" id="PS51897">
    <property type="entry name" value="ANNEXIN_2"/>
    <property type="match status" value="1"/>
</dbReference>
<dbReference type="PANTHER" id="PTHR10502:SF102">
    <property type="entry name" value="ANNEXIN B11"/>
    <property type="match status" value="1"/>
</dbReference>
<dbReference type="GO" id="GO:0005544">
    <property type="term" value="F:calcium-dependent phospholipid binding"/>
    <property type="evidence" value="ECO:0007669"/>
    <property type="project" value="InterPro"/>
</dbReference>
<dbReference type="InterPro" id="IPR037104">
    <property type="entry name" value="Annexin_sf"/>
</dbReference>
<dbReference type="GO" id="GO:0005509">
    <property type="term" value="F:calcium ion binding"/>
    <property type="evidence" value="ECO:0007669"/>
    <property type="project" value="InterPro"/>
</dbReference>
<keyword evidence="4" id="KW-1133">Transmembrane helix</keyword>
<keyword evidence="5" id="KW-1185">Reference proteome</keyword>
<dbReference type="Pfam" id="PF00191">
    <property type="entry name" value="Annexin"/>
    <property type="match status" value="1"/>
</dbReference>
<keyword evidence="2" id="KW-0677">Repeat</keyword>
<dbReference type="Gene3D" id="1.10.220.10">
    <property type="entry name" value="Annexin"/>
    <property type="match status" value="1"/>
</dbReference>
<accession>A0A183C7L6</accession>
<feature type="transmembrane region" description="Helical" evidence="4">
    <location>
        <begin position="12"/>
        <end position="32"/>
    </location>
</feature>
<evidence type="ECO:0000313" key="6">
    <source>
        <dbReference type="WBParaSite" id="GPLIN_000886200"/>
    </source>
</evidence>
<dbReference type="GO" id="GO:0012506">
    <property type="term" value="C:vesicle membrane"/>
    <property type="evidence" value="ECO:0007669"/>
    <property type="project" value="TreeGrafter"/>
</dbReference>
<dbReference type="GO" id="GO:0001786">
    <property type="term" value="F:phosphatidylserine binding"/>
    <property type="evidence" value="ECO:0007669"/>
    <property type="project" value="TreeGrafter"/>
</dbReference>
<evidence type="ECO:0000256" key="1">
    <source>
        <dbReference type="ARBA" id="ARBA00007831"/>
    </source>
</evidence>
<evidence type="ECO:0000256" key="4">
    <source>
        <dbReference type="SAM" id="Phobius"/>
    </source>
</evidence>
<evidence type="ECO:0000313" key="5">
    <source>
        <dbReference type="Proteomes" id="UP000050741"/>
    </source>
</evidence>
<keyword evidence="4" id="KW-0472">Membrane</keyword>
<dbReference type="GO" id="GO:0005737">
    <property type="term" value="C:cytoplasm"/>
    <property type="evidence" value="ECO:0007669"/>
    <property type="project" value="TreeGrafter"/>
</dbReference>
<organism evidence="5 6">
    <name type="scientific">Globodera pallida</name>
    <name type="common">Potato cyst nematode worm</name>
    <name type="synonym">Heterodera pallida</name>
    <dbReference type="NCBI Taxonomy" id="36090"/>
    <lineage>
        <taxon>Eukaryota</taxon>
        <taxon>Metazoa</taxon>
        <taxon>Ecdysozoa</taxon>
        <taxon>Nematoda</taxon>
        <taxon>Chromadorea</taxon>
        <taxon>Rhabditida</taxon>
        <taxon>Tylenchina</taxon>
        <taxon>Tylenchomorpha</taxon>
        <taxon>Tylenchoidea</taxon>
        <taxon>Heteroderidae</taxon>
        <taxon>Heteroderinae</taxon>
        <taxon>Globodera</taxon>
    </lineage>
</organism>
<dbReference type="Proteomes" id="UP000050741">
    <property type="component" value="Unassembled WGS sequence"/>
</dbReference>
<dbReference type="GO" id="GO:0005634">
    <property type="term" value="C:nucleus"/>
    <property type="evidence" value="ECO:0007669"/>
    <property type="project" value="TreeGrafter"/>
</dbReference>
<dbReference type="SMART" id="SM00335">
    <property type="entry name" value="ANX"/>
    <property type="match status" value="1"/>
</dbReference>
<dbReference type="PRINTS" id="PR00196">
    <property type="entry name" value="ANNEXIN"/>
</dbReference>
<dbReference type="PANTHER" id="PTHR10502">
    <property type="entry name" value="ANNEXIN"/>
    <property type="match status" value="1"/>
</dbReference>
<keyword evidence="4" id="KW-0812">Transmembrane</keyword>
<dbReference type="WBParaSite" id="GPLIN_000886200">
    <property type="protein sequence ID" value="GPLIN_000886200"/>
    <property type="gene ID" value="GPLIN_000886200"/>
</dbReference>
<dbReference type="GO" id="GO:0005886">
    <property type="term" value="C:plasma membrane"/>
    <property type="evidence" value="ECO:0007669"/>
    <property type="project" value="TreeGrafter"/>
</dbReference>
<reference evidence="5" key="1">
    <citation type="submission" date="2014-05" db="EMBL/GenBank/DDBJ databases">
        <title>The genome and life-stage specific transcriptomes of Globodera pallida elucidate key aspects of plant parasitism by a cyst nematode.</title>
        <authorList>
            <person name="Cotton J.A."/>
            <person name="Lilley C.J."/>
            <person name="Jones L.M."/>
            <person name="Kikuchi T."/>
            <person name="Reid A.J."/>
            <person name="Thorpe P."/>
            <person name="Tsai I.J."/>
            <person name="Beasley H."/>
            <person name="Blok V."/>
            <person name="Cock P.J.A."/>
            <person name="Van den Akker S.E."/>
            <person name="Holroyd N."/>
            <person name="Hunt M."/>
            <person name="Mantelin S."/>
            <person name="Naghra H."/>
            <person name="Pain A."/>
            <person name="Palomares-Rius J.E."/>
            <person name="Zarowiecki M."/>
            <person name="Berriman M."/>
            <person name="Jones J.T."/>
            <person name="Urwin P.E."/>
        </authorList>
    </citation>
    <scope>NUCLEOTIDE SEQUENCE [LARGE SCALE GENOMIC DNA]</scope>
    <source>
        <strain evidence="5">Lindley</strain>
    </source>
</reference>
<evidence type="ECO:0000256" key="3">
    <source>
        <dbReference type="ARBA" id="ARBA00023216"/>
    </source>
</evidence>
<name>A0A183C7L6_GLOPA</name>
<dbReference type="InterPro" id="IPR001464">
    <property type="entry name" value="Annexin"/>
</dbReference>
<proteinExistence type="inferred from homology"/>
<evidence type="ECO:0000256" key="2">
    <source>
        <dbReference type="ARBA" id="ARBA00022737"/>
    </source>
</evidence>
<comment type="similarity">
    <text evidence="1">Belongs to the annexin family.</text>
</comment>
<keyword evidence="3" id="KW-0041">Annexin</keyword>
<sequence length="179" mass="20540">MLVISARKNPFIIIYTVVMLAIGLILYYIFIFPQRALPVFERINKKSVRLVQLLLNTVGRVFASPKFDAKANADLLRKAMGTGSDKMTILQPLINCNNAQRQEVELVHVFKQMHGKDLVSELKRVSGEFQELIMAMMESLAIYDVEQLNRALKACEMSTTTDHFIYSFFHFRGVAQNFF</sequence>
<dbReference type="SUPFAM" id="SSF47874">
    <property type="entry name" value="Annexin"/>
    <property type="match status" value="1"/>
</dbReference>
<dbReference type="AlphaFoldDB" id="A0A183C7L6"/>
<dbReference type="InterPro" id="IPR018502">
    <property type="entry name" value="Annexin_repeat"/>
</dbReference>